<dbReference type="AlphaFoldDB" id="A0A183JAK4"/>
<dbReference type="InterPro" id="IPR052792">
    <property type="entry name" value="Thioredoxin_dom-contain_11"/>
</dbReference>
<dbReference type="SUPFAM" id="SSF52833">
    <property type="entry name" value="Thioredoxin-like"/>
    <property type="match status" value="1"/>
</dbReference>
<dbReference type="OrthoDB" id="1910803at2759"/>
<organism evidence="3">
    <name type="scientific">Soboliphyme baturini</name>
    <dbReference type="NCBI Taxonomy" id="241478"/>
    <lineage>
        <taxon>Eukaryota</taxon>
        <taxon>Metazoa</taxon>
        <taxon>Ecdysozoa</taxon>
        <taxon>Nematoda</taxon>
        <taxon>Enoplea</taxon>
        <taxon>Dorylaimia</taxon>
        <taxon>Dioctophymatida</taxon>
        <taxon>Dioctophymatoidea</taxon>
        <taxon>Soboliphymatidae</taxon>
        <taxon>Soboliphyme</taxon>
    </lineage>
</organism>
<name>A0A183JAK4_9BILA</name>
<gene>
    <name evidence="1" type="ORF">SBAD_LOCUS12902</name>
</gene>
<keyword evidence="2" id="KW-1185">Reference proteome</keyword>
<evidence type="ECO:0000313" key="3">
    <source>
        <dbReference type="WBParaSite" id="SBAD_0001331501-mRNA-1"/>
    </source>
</evidence>
<dbReference type="EMBL" id="UZAM01019280">
    <property type="protein sequence ID" value="VDP52576.1"/>
    <property type="molecule type" value="Genomic_DNA"/>
</dbReference>
<protein>
    <submittedName>
        <fullName evidence="3">Thioredoxin domain-containing protein</fullName>
    </submittedName>
</protein>
<reference evidence="3" key="1">
    <citation type="submission" date="2016-06" db="UniProtKB">
        <authorList>
            <consortium name="WormBaseParasite"/>
        </authorList>
    </citation>
    <scope>IDENTIFICATION</scope>
</reference>
<dbReference type="PANTHER" id="PTHR46497:SF1">
    <property type="entry name" value="THIOREDOXIN DOMAIN-CONTAINING PROTEIN 11"/>
    <property type="match status" value="1"/>
</dbReference>
<evidence type="ECO:0000313" key="1">
    <source>
        <dbReference type="EMBL" id="VDP52576.1"/>
    </source>
</evidence>
<evidence type="ECO:0000313" key="2">
    <source>
        <dbReference type="Proteomes" id="UP000270296"/>
    </source>
</evidence>
<dbReference type="WBParaSite" id="SBAD_0001331501-mRNA-1">
    <property type="protein sequence ID" value="SBAD_0001331501-mRNA-1"/>
    <property type="gene ID" value="SBAD_0001331501"/>
</dbReference>
<dbReference type="InterPro" id="IPR036249">
    <property type="entry name" value="Thioredoxin-like_sf"/>
</dbReference>
<dbReference type="Gene3D" id="3.40.30.10">
    <property type="entry name" value="Glutaredoxin"/>
    <property type="match status" value="1"/>
</dbReference>
<accession>A0A183JAK4</accession>
<reference evidence="1 2" key="2">
    <citation type="submission" date="2018-11" db="EMBL/GenBank/DDBJ databases">
        <authorList>
            <consortium name="Pathogen Informatics"/>
        </authorList>
    </citation>
    <scope>NUCLEOTIDE SEQUENCE [LARGE SCALE GENOMIC DNA]</scope>
</reference>
<dbReference type="PANTHER" id="PTHR46497">
    <property type="entry name" value="THIOREDOXIN DOMAIN-CONTAINING PROTEIN 11"/>
    <property type="match status" value="1"/>
</dbReference>
<sequence length="211" mass="24077">MAVIRRQEFFKSRRSSPVPFFSGRSSVVDYYDGRLADGNQLLNTSEMVFAMYYAPWCLASIEARDQFDALATHFGQRRGLFVAVNCWDPGGRCRQEKKMHGYPLLELSTTANARLRYRGVVSADHMYRFLEVSTDPLQRLQNDMDVTEFLAMVEARVVGYFNFDCRSKARGYTSFYLASLKALEKDPLRNAVVFAVVTDPMVATKLNLTDS</sequence>
<proteinExistence type="predicted"/>
<dbReference type="Proteomes" id="UP000270296">
    <property type="component" value="Unassembled WGS sequence"/>
</dbReference>